<keyword evidence="3" id="KW-1185">Reference proteome</keyword>
<name>A0ABN2H8J3_9ACTN</name>
<dbReference type="RefSeq" id="WP_344150977.1">
    <property type="nucleotide sequence ID" value="NZ_BAAANF010000009.1"/>
</dbReference>
<dbReference type="InterPro" id="IPR054284">
    <property type="entry name" value="DUF7019"/>
</dbReference>
<evidence type="ECO:0000256" key="1">
    <source>
        <dbReference type="SAM" id="MobiDB-lite"/>
    </source>
</evidence>
<reference evidence="2 3" key="1">
    <citation type="journal article" date="2019" name="Int. J. Syst. Evol. Microbiol.">
        <title>The Global Catalogue of Microorganisms (GCM) 10K type strain sequencing project: providing services to taxonomists for standard genome sequencing and annotation.</title>
        <authorList>
            <consortium name="The Broad Institute Genomics Platform"/>
            <consortium name="The Broad Institute Genome Sequencing Center for Infectious Disease"/>
            <person name="Wu L."/>
            <person name="Ma J."/>
        </authorList>
    </citation>
    <scope>NUCLEOTIDE SEQUENCE [LARGE SCALE GENOMIC DNA]</scope>
    <source>
        <strain evidence="2 3">JCM 14307</strain>
    </source>
</reference>
<dbReference type="NCBIfam" id="NF040893">
    <property type="entry name" value="SAVMC3_10250"/>
    <property type="match status" value="1"/>
</dbReference>
<comment type="caution">
    <text evidence="2">The sequence shown here is derived from an EMBL/GenBank/DDBJ whole genome shotgun (WGS) entry which is preliminary data.</text>
</comment>
<sequence>MRELVYLSEAKLQQFRKPASKRAGLGGTFKISTAGLGLPAVEAGLAYDAARTAAATMATLDQAEKHIRSKWRVRWWAAEPKPQPGEWIRFETRLAFAVRSDEWFVPGEPVLFFWGREDPHDERSAQLLLHGSPEHLIRRTASGPSEGRRPSMSAGSSKYPSAVDDGAGRGSTARQYLRLIQELRRTAPDDSAAWLSGMARTTYAADLRGRRLVVASPLSVEYLPTPR</sequence>
<dbReference type="EMBL" id="BAAANF010000009">
    <property type="protein sequence ID" value="GAA1683698.1"/>
    <property type="molecule type" value="Genomic_DNA"/>
</dbReference>
<evidence type="ECO:0000313" key="3">
    <source>
        <dbReference type="Proteomes" id="UP001500280"/>
    </source>
</evidence>
<proteinExistence type="predicted"/>
<feature type="region of interest" description="Disordered" evidence="1">
    <location>
        <begin position="136"/>
        <end position="170"/>
    </location>
</feature>
<evidence type="ECO:0000313" key="2">
    <source>
        <dbReference type="EMBL" id="GAA1683698.1"/>
    </source>
</evidence>
<dbReference type="Proteomes" id="UP001500280">
    <property type="component" value="Unassembled WGS sequence"/>
</dbReference>
<organism evidence="2 3">
    <name type="scientific">Kribbella yunnanensis</name>
    <dbReference type="NCBI Taxonomy" id="190194"/>
    <lineage>
        <taxon>Bacteria</taxon>
        <taxon>Bacillati</taxon>
        <taxon>Actinomycetota</taxon>
        <taxon>Actinomycetes</taxon>
        <taxon>Propionibacteriales</taxon>
        <taxon>Kribbellaceae</taxon>
        <taxon>Kribbella</taxon>
    </lineage>
</organism>
<gene>
    <name evidence="2" type="ORF">GCM10009745_30130</name>
</gene>
<dbReference type="Pfam" id="PF22880">
    <property type="entry name" value="DUF7019"/>
    <property type="match status" value="1"/>
</dbReference>
<accession>A0ABN2H8J3</accession>
<protein>
    <submittedName>
        <fullName evidence="2">Uncharacterized protein</fullName>
    </submittedName>
</protein>